<dbReference type="Proteomes" id="UP000576082">
    <property type="component" value="Unassembled WGS sequence"/>
</dbReference>
<keyword evidence="2" id="KW-1185">Reference proteome</keyword>
<evidence type="ECO:0000313" key="2">
    <source>
        <dbReference type="Proteomes" id="UP000576082"/>
    </source>
</evidence>
<proteinExistence type="predicted"/>
<comment type="caution">
    <text evidence="1">The sequence shown here is derived from an EMBL/GenBank/DDBJ whole genome shotgun (WGS) entry which is preliminary data.</text>
</comment>
<sequence>MTSIDYDISFELVDKWINNAEKFGVKTPKKIVKEIKRTRKLVEAGYDVEDDQLMRFIGQSKAPYPLIEDFTLEKRKELLLKFSIYDNLLFKFYDPQKDI</sequence>
<name>A0A7X9P089_9BACT</name>
<reference evidence="1 2" key="1">
    <citation type="submission" date="2020-04" db="EMBL/GenBank/DDBJ databases">
        <title>Flammeovirga sp. SR4, a novel species isolated from seawater.</title>
        <authorList>
            <person name="Wang X."/>
        </authorList>
    </citation>
    <scope>NUCLEOTIDE SEQUENCE [LARGE SCALE GENOMIC DNA]</scope>
    <source>
        <strain evidence="1 2">ATCC 23126</strain>
    </source>
</reference>
<gene>
    <name evidence="1" type="ORF">HHU12_04060</name>
</gene>
<evidence type="ECO:0000313" key="1">
    <source>
        <dbReference type="EMBL" id="NME67133.1"/>
    </source>
</evidence>
<organism evidence="1 2">
    <name type="scientific">Flammeovirga aprica JL-4</name>
    <dbReference type="NCBI Taxonomy" id="694437"/>
    <lineage>
        <taxon>Bacteria</taxon>
        <taxon>Pseudomonadati</taxon>
        <taxon>Bacteroidota</taxon>
        <taxon>Cytophagia</taxon>
        <taxon>Cytophagales</taxon>
        <taxon>Flammeovirgaceae</taxon>
        <taxon>Flammeovirga</taxon>
    </lineage>
</organism>
<protein>
    <submittedName>
        <fullName evidence="1">Uncharacterized protein</fullName>
    </submittedName>
</protein>
<accession>A0A7X9P089</accession>
<dbReference type="EMBL" id="JABANE010000008">
    <property type="protein sequence ID" value="NME67133.1"/>
    <property type="molecule type" value="Genomic_DNA"/>
</dbReference>
<dbReference type="AlphaFoldDB" id="A0A7X9P089"/>